<accession>A0A482EVE6</accession>
<reference evidence="2" key="1">
    <citation type="submission" date="2019-02" db="EMBL/GenBank/DDBJ databases">
        <title>Whole genome sequence analysis of the Helicoverpa armigera single nucleopolyhedrovirus isolated from unreported host Heliothis peltigera.</title>
        <authorList>
            <person name="Eroglu G.B."/>
            <person name="Inan C."/>
            <person name="Demirbag Z."/>
        </authorList>
    </citation>
    <scope>NUCLEOTIDE SEQUENCE</scope>
    <source>
        <strain evidence="2">HearNPV-TR</strain>
    </source>
</reference>
<proteinExistence type="predicted"/>
<sequence length="187" mass="22266">MSYVVYINGAHIEKRFSREFILFVCGPAIRDCVIWSECSRKRLVVTSRWAADRFAELNQRVFWPSGERFECRVYSTRQMTSPPVRKRRHYKHQQYLQKRSFSPPPLPPLTSDSDYTRKQKCHRRRSSDGSVSFKSTDRISEIGDWCRDVDEERLLNPNDDNDDKYGNNERSKDNTLYNKIKRMSVKD</sequence>
<feature type="compositionally biased region" description="Basic and acidic residues" evidence="1">
    <location>
        <begin position="163"/>
        <end position="173"/>
    </location>
</feature>
<protein>
    <submittedName>
        <fullName evidence="2">Lef-6</fullName>
    </submittedName>
</protein>
<name>A0A482EVE6_9ABAC</name>
<organism evidence="2">
    <name type="scientific">Helicoverpa armigera nucleopolyhedrovirus</name>
    <dbReference type="NCBI Taxonomy" id="51313"/>
    <lineage>
        <taxon>Viruses</taxon>
        <taxon>Viruses incertae sedis</taxon>
        <taxon>Naldaviricetes</taxon>
        <taxon>Lefavirales</taxon>
        <taxon>Baculoviridae</taxon>
        <taxon>Alphabaculovirus</taxon>
        <taxon>Alphabaculovirus helarmigerae</taxon>
    </lineage>
</organism>
<evidence type="ECO:0000256" key="1">
    <source>
        <dbReference type="SAM" id="MobiDB-lite"/>
    </source>
</evidence>
<feature type="region of interest" description="Disordered" evidence="1">
    <location>
        <begin position="80"/>
        <end position="134"/>
    </location>
</feature>
<evidence type="ECO:0000313" key="2">
    <source>
        <dbReference type="EMBL" id="QBM78995.1"/>
    </source>
</evidence>
<dbReference type="EMBL" id="MK507817">
    <property type="protein sequence ID" value="QBM78995.1"/>
    <property type="molecule type" value="Genomic_DNA"/>
</dbReference>
<feature type="region of interest" description="Disordered" evidence="1">
    <location>
        <begin position="153"/>
        <end position="175"/>
    </location>
</feature>